<dbReference type="Gene3D" id="3.40.50.1820">
    <property type="entry name" value="alpha/beta hydrolase"/>
    <property type="match status" value="1"/>
</dbReference>
<dbReference type="EMBL" id="FQYU01000002">
    <property type="protein sequence ID" value="SHI82749.1"/>
    <property type="molecule type" value="Genomic_DNA"/>
</dbReference>
<dbReference type="SUPFAM" id="SSF53474">
    <property type="entry name" value="alpha/beta-Hydrolases"/>
    <property type="match status" value="1"/>
</dbReference>
<proteinExistence type="predicted"/>
<accession>A0A1M6EBK1</accession>
<reference evidence="2" key="1">
    <citation type="submission" date="2016-11" db="EMBL/GenBank/DDBJ databases">
        <authorList>
            <person name="Varghese N."/>
            <person name="Submissions S."/>
        </authorList>
    </citation>
    <scope>NUCLEOTIDE SEQUENCE [LARGE SCALE GENOMIC DNA]</scope>
    <source>
        <strain evidence="2">DSM 19858</strain>
    </source>
</reference>
<dbReference type="AlphaFoldDB" id="A0A1M6EBK1"/>
<dbReference type="OrthoDB" id="7389193at2"/>
<sequence>MILTEHRSQRWALKAMLEERHHYYEMMAKWPYDFVKDVASFYWRDTNQSEFTVGIDLNKIQLAVYLPNADNRDNVHPVLAFHGTGLEQLTDIKTDLNLVSTGLDKYIEFEFRISKIIQEISETYSRKIIVIGYSLGGCYAQYTYLRNWIFVKNIITFQSPMIASYLESILLLRYGFNIDDIKLKQQKDGNAHYLVYNDPVPDLARRWVESPVKYVVGNLWIFKFNQNLGPIDAHKKLIFDEFISHDSSQNERKSVYINRNLNRAVRLINSIEHISIPLDGLGQRDSIKTRIFEDRKIAFNEAITKARSPRRAPLDPRALIALGIVSFFQPDRIVYYIIALWNNYSLEFLRYKPRPGTARYANLINLRNRVLSSNPNDDLNDYQKNYLKEIFLSLSRQLSQRPGNRYMTYKGHLTNIGLEVLKENANPRSIRNKSDELILEIFNEQKDPNSNYDNYKINQNSSRYSTLRYQWRELLVSILLKDYYYLVPFENGTNTYFKPPLTYPLGSQSNRDFQKRSQKVFMIRNVNFNTILNRLPGILNHYKNEYDSDYNSGEIAFTIDLNNTNDLNISDAYIYNFLHHVMNEDSSIEGKLVSRYYRAHSYYIDGLKQDPLRLLSDSKRKRLFSDDEQLVNGVNREFQESYNIETFKEEAKLVSGRTRRIIAKTKNRQKLGEWYSHLFAGFTSNREEAIRGGMIATNFFGNREDLPSGIIQDDVINFSGGRLVGLKKVGNSIPDILLIWPERHLIWIIDPTYRYDVPWHNFKTSYYISVIKKVLQDWTVEGVDYRDDGRFTRI</sequence>
<evidence type="ECO:0000313" key="2">
    <source>
        <dbReference type="Proteomes" id="UP000184543"/>
    </source>
</evidence>
<evidence type="ECO:0000313" key="1">
    <source>
        <dbReference type="EMBL" id="SHI82749.1"/>
    </source>
</evidence>
<protein>
    <submittedName>
        <fullName evidence="1">Uncharacterized protein</fullName>
    </submittedName>
</protein>
<dbReference type="RefSeq" id="WP_072989900.1">
    <property type="nucleotide sequence ID" value="NZ_FQYU01000002.1"/>
</dbReference>
<dbReference type="Proteomes" id="UP000184543">
    <property type="component" value="Unassembled WGS sequence"/>
</dbReference>
<organism evidence="1 2">
    <name type="scientific">Pseudozobellia thermophila</name>
    <dbReference type="NCBI Taxonomy" id="192903"/>
    <lineage>
        <taxon>Bacteria</taxon>
        <taxon>Pseudomonadati</taxon>
        <taxon>Bacteroidota</taxon>
        <taxon>Flavobacteriia</taxon>
        <taxon>Flavobacteriales</taxon>
        <taxon>Flavobacteriaceae</taxon>
        <taxon>Pseudozobellia</taxon>
    </lineage>
</organism>
<keyword evidence="2" id="KW-1185">Reference proteome</keyword>
<dbReference type="InterPro" id="IPR029058">
    <property type="entry name" value="AB_hydrolase_fold"/>
</dbReference>
<name>A0A1M6EBK1_9FLAO</name>
<gene>
    <name evidence="1" type="ORF">SAMN04488513_1022</name>
</gene>